<feature type="signal peptide" evidence="1">
    <location>
        <begin position="1"/>
        <end position="28"/>
    </location>
</feature>
<evidence type="ECO:0000313" key="3">
    <source>
        <dbReference type="EMBL" id="SFC68083.1"/>
    </source>
</evidence>
<accession>A0A1I1LCH6</accession>
<dbReference type="SUPFAM" id="SSF47090">
    <property type="entry name" value="PGBD-like"/>
    <property type="match status" value="1"/>
</dbReference>
<name>A0A1I1LCH6_9ACTN</name>
<evidence type="ECO:0000256" key="1">
    <source>
        <dbReference type="SAM" id="SignalP"/>
    </source>
</evidence>
<dbReference type="InterPro" id="IPR036366">
    <property type="entry name" value="PGBDSf"/>
</dbReference>
<dbReference type="RefSeq" id="WP_175541375.1">
    <property type="nucleotide sequence ID" value="NZ_FOLM01000005.1"/>
</dbReference>
<gene>
    <name evidence="3" type="ORF">SAMN05421773_10554</name>
</gene>
<sequence>MNRKLASVLGTLVLGAAAVLVTPGTAQAAYPTCNAQKVKYVSGSLFTYQPYYTGTGSRNCVMGYGAQSNGVYALQNAIDFCYRNISVDGIYGPQTRQAVWDVQAEENVGRDGVYGPVTRKAMEWPLYEGGRGGGFKGCTEPGF</sequence>
<dbReference type="EMBL" id="FOLM01000005">
    <property type="protein sequence ID" value="SFC68083.1"/>
    <property type="molecule type" value="Genomic_DNA"/>
</dbReference>
<dbReference type="InterPro" id="IPR002477">
    <property type="entry name" value="Peptidoglycan-bd-like"/>
</dbReference>
<keyword evidence="4" id="KW-1185">Reference proteome</keyword>
<proteinExistence type="predicted"/>
<protein>
    <submittedName>
        <fullName evidence="3">Putative peptidoglycan binding domain-containing protein</fullName>
    </submittedName>
</protein>
<organism evidence="3 4">
    <name type="scientific">Streptomyces aidingensis</name>
    <dbReference type="NCBI Taxonomy" id="910347"/>
    <lineage>
        <taxon>Bacteria</taxon>
        <taxon>Bacillati</taxon>
        <taxon>Actinomycetota</taxon>
        <taxon>Actinomycetes</taxon>
        <taxon>Kitasatosporales</taxon>
        <taxon>Streptomycetaceae</taxon>
        <taxon>Streptomyces</taxon>
    </lineage>
</organism>
<dbReference type="InterPro" id="IPR036365">
    <property type="entry name" value="PGBD-like_sf"/>
</dbReference>
<feature type="chain" id="PRO_5011698489" evidence="1">
    <location>
        <begin position="29"/>
        <end position="143"/>
    </location>
</feature>
<dbReference type="Pfam" id="PF01471">
    <property type="entry name" value="PG_binding_1"/>
    <property type="match status" value="1"/>
</dbReference>
<dbReference type="Gene3D" id="1.10.101.10">
    <property type="entry name" value="PGBD-like superfamily/PGBD"/>
    <property type="match status" value="1"/>
</dbReference>
<dbReference type="Proteomes" id="UP000199207">
    <property type="component" value="Unassembled WGS sequence"/>
</dbReference>
<keyword evidence="1" id="KW-0732">Signal</keyword>
<evidence type="ECO:0000259" key="2">
    <source>
        <dbReference type="Pfam" id="PF01471"/>
    </source>
</evidence>
<feature type="domain" description="Peptidoglycan binding-like" evidence="2">
    <location>
        <begin position="68"/>
        <end position="122"/>
    </location>
</feature>
<reference evidence="3 4" key="1">
    <citation type="submission" date="2016-10" db="EMBL/GenBank/DDBJ databases">
        <authorList>
            <person name="de Groot N.N."/>
        </authorList>
    </citation>
    <scope>NUCLEOTIDE SEQUENCE [LARGE SCALE GENOMIC DNA]</scope>
    <source>
        <strain evidence="3 4">CGMCC 4.5739</strain>
    </source>
</reference>
<evidence type="ECO:0000313" key="4">
    <source>
        <dbReference type="Proteomes" id="UP000199207"/>
    </source>
</evidence>
<dbReference type="AlphaFoldDB" id="A0A1I1LCH6"/>